<evidence type="ECO:0000259" key="1">
    <source>
        <dbReference type="Pfam" id="PF22982"/>
    </source>
</evidence>
<keyword evidence="2" id="KW-0067">ATP-binding</keyword>
<organism evidence="2 3">
    <name type="scientific">Smittium culicis</name>
    <dbReference type="NCBI Taxonomy" id="133412"/>
    <lineage>
        <taxon>Eukaryota</taxon>
        <taxon>Fungi</taxon>
        <taxon>Fungi incertae sedis</taxon>
        <taxon>Zoopagomycota</taxon>
        <taxon>Kickxellomycotina</taxon>
        <taxon>Harpellomycetes</taxon>
        <taxon>Harpellales</taxon>
        <taxon>Legeriomycetaceae</taxon>
        <taxon>Smittium</taxon>
    </lineage>
</organism>
<dbReference type="SUPFAM" id="SSF52540">
    <property type="entry name" value="P-loop containing nucleoside triphosphate hydrolases"/>
    <property type="match status" value="1"/>
</dbReference>
<keyword evidence="3" id="KW-1185">Reference proteome</keyword>
<dbReference type="Proteomes" id="UP000187429">
    <property type="component" value="Unassembled WGS sequence"/>
</dbReference>
<dbReference type="PANTHER" id="PTHR47957">
    <property type="entry name" value="ATP-DEPENDENT HELICASE HRQ1"/>
    <property type="match status" value="1"/>
</dbReference>
<protein>
    <submittedName>
        <fullName evidence="2">Putative ATP-dependent helicase hrq1</fullName>
    </submittedName>
</protein>
<accession>A0A1R1YDJ0</accession>
<dbReference type="EMBL" id="LSSM01001724">
    <property type="protein sequence ID" value="OMJ24959.1"/>
    <property type="molecule type" value="Genomic_DNA"/>
</dbReference>
<dbReference type="InterPro" id="IPR027417">
    <property type="entry name" value="P-loop_NTPase"/>
</dbReference>
<evidence type="ECO:0000313" key="3">
    <source>
        <dbReference type="Proteomes" id="UP000187429"/>
    </source>
</evidence>
<keyword evidence="2" id="KW-0378">Hydrolase</keyword>
<dbReference type="AlphaFoldDB" id="A0A1R1YDJ0"/>
<dbReference type="Pfam" id="PF22982">
    <property type="entry name" value="WHD_HRQ1"/>
    <property type="match status" value="1"/>
</dbReference>
<proteinExistence type="predicted"/>
<keyword evidence="2" id="KW-0347">Helicase</keyword>
<name>A0A1R1YDJ0_9FUNG</name>
<feature type="domain" description="ATP-dependent helicase HRQ1 winged helix" evidence="1">
    <location>
        <begin position="151"/>
        <end position="236"/>
    </location>
</feature>
<dbReference type="GO" id="GO:0036297">
    <property type="term" value="P:interstrand cross-link repair"/>
    <property type="evidence" value="ECO:0007669"/>
    <property type="project" value="TreeGrafter"/>
</dbReference>
<comment type="caution">
    <text evidence="2">The sequence shown here is derived from an EMBL/GenBank/DDBJ whole genome shotgun (WGS) entry which is preliminary data.</text>
</comment>
<dbReference type="GO" id="GO:0043138">
    <property type="term" value="F:3'-5' DNA helicase activity"/>
    <property type="evidence" value="ECO:0007669"/>
    <property type="project" value="TreeGrafter"/>
</dbReference>
<dbReference type="InterPro" id="IPR055227">
    <property type="entry name" value="HRQ1_WHD"/>
</dbReference>
<dbReference type="GO" id="GO:0006289">
    <property type="term" value="P:nucleotide-excision repair"/>
    <property type="evidence" value="ECO:0007669"/>
    <property type="project" value="TreeGrafter"/>
</dbReference>
<sequence>MLDTVVIVGSPLSKSEFMQKIGRCGRTNPLRKKQMGNVVLILGSSRVDSMVFMNNKKLEDSKLSMSMEDLVEKLGYADTKLMKLWEYSNANISNNNEPDLRLSDSNLQLLGEADYGIGGNKSNTDVLDVGSSDSTVLDEFRVKSISVDDDIVIGHLQCAAFEIPLAYEKAPLNHDCKICNDEIRDFVKDLKFDESCRDYLVKLCEKTLIKDASRSQYVSSYDYRPYPAMNVDLRKIKQNEWSLVKLGSANNVYRLSVLENMDGIRASREIYIGSVHLYMGDLFVVDDILVDKKLALVSRLKYSYHTKPAFSYKLLTTRKSIAISKFMIGRKKEMVAKYEAGKSNKNFFFFIKLVMRWMWEKQEYYFYAFNLLCA</sequence>
<reference evidence="3" key="1">
    <citation type="submission" date="2017-01" db="EMBL/GenBank/DDBJ databases">
        <authorList>
            <person name="Wang Y."/>
            <person name="White M."/>
            <person name="Kvist S."/>
            <person name="Moncalvo J.-M."/>
        </authorList>
    </citation>
    <scope>NUCLEOTIDE SEQUENCE [LARGE SCALE GENOMIC DNA]</scope>
    <source>
        <strain evidence="3">ID-206-W2</strain>
    </source>
</reference>
<dbReference type="PANTHER" id="PTHR47957:SF3">
    <property type="entry name" value="ATP-DEPENDENT HELICASE HRQ1"/>
    <property type="match status" value="1"/>
</dbReference>
<dbReference type="GO" id="GO:0005634">
    <property type="term" value="C:nucleus"/>
    <property type="evidence" value="ECO:0007669"/>
    <property type="project" value="TreeGrafter"/>
</dbReference>
<keyword evidence="2" id="KW-0547">Nucleotide-binding</keyword>
<dbReference type="OrthoDB" id="18781at2759"/>
<gene>
    <name evidence="2" type="ORF">AYI69_g4453</name>
</gene>
<evidence type="ECO:0000313" key="2">
    <source>
        <dbReference type="EMBL" id="OMJ24959.1"/>
    </source>
</evidence>